<dbReference type="STRING" id="4072.A0A2G2ZN11"/>
<evidence type="ECO:0000256" key="1">
    <source>
        <dbReference type="ARBA" id="ARBA00022857"/>
    </source>
</evidence>
<reference evidence="4 5" key="2">
    <citation type="journal article" date="2017" name="Genome Biol.">
        <title>New reference genome sequences of hot pepper reveal the massive evolution of plant disease-resistance genes by retroduplication.</title>
        <authorList>
            <person name="Kim S."/>
            <person name="Park J."/>
            <person name="Yeom S.I."/>
            <person name="Kim Y.M."/>
            <person name="Seo E."/>
            <person name="Kim K.T."/>
            <person name="Kim M.S."/>
            <person name="Lee J.M."/>
            <person name="Cheong K."/>
            <person name="Shin H.S."/>
            <person name="Kim S.B."/>
            <person name="Han K."/>
            <person name="Lee J."/>
            <person name="Park M."/>
            <person name="Lee H.A."/>
            <person name="Lee H.Y."/>
            <person name="Lee Y."/>
            <person name="Oh S."/>
            <person name="Lee J.H."/>
            <person name="Choi E."/>
            <person name="Choi E."/>
            <person name="Lee S.E."/>
            <person name="Jeon J."/>
            <person name="Kim H."/>
            <person name="Choi G."/>
            <person name="Song H."/>
            <person name="Lee J."/>
            <person name="Lee S.C."/>
            <person name="Kwon J.K."/>
            <person name="Lee H.Y."/>
            <person name="Koo N."/>
            <person name="Hong Y."/>
            <person name="Kim R.W."/>
            <person name="Kang W.H."/>
            <person name="Huh J.H."/>
            <person name="Kang B.C."/>
            <person name="Yang T.J."/>
            <person name="Lee Y.H."/>
            <person name="Bennetzen J.L."/>
            <person name="Choi D."/>
        </authorList>
    </citation>
    <scope>NUCLEOTIDE SEQUENCE [LARGE SCALE GENOMIC DNA]</scope>
    <source>
        <strain evidence="5">cv. CM334</strain>
    </source>
</reference>
<sequence length="123" mass="13640">MSASFYMEENGRTTLLDTSRIEASIRFHLPLFGTQSSSSDAQTDDFANLSIAFIGVIVEIRIQFHHVPGNLYHKDGGHVQDLSTNELILRDVPDEAILIRINKKLTGLSINLEASALNLLCKV</sequence>
<dbReference type="GO" id="GO:0004345">
    <property type="term" value="F:glucose-6-phosphate dehydrogenase activity"/>
    <property type="evidence" value="ECO:0007669"/>
    <property type="project" value="InterPro"/>
</dbReference>
<organism evidence="4 5">
    <name type="scientific">Capsicum annuum</name>
    <name type="common">Capsicum pepper</name>
    <dbReference type="NCBI Taxonomy" id="4072"/>
    <lineage>
        <taxon>Eukaryota</taxon>
        <taxon>Viridiplantae</taxon>
        <taxon>Streptophyta</taxon>
        <taxon>Embryophyta</taxon>
        <taxon>Tracheophyta</taxon>
        <taxon>Spermatophyta</taxon>
        <taxon>Magnoliopsida</taxon>
        <taxon>eudicotyledons</taxon>
        <taxon>Gunneridae</taxon>
        <taxon>Pentapetalae</taxon>
        <taxon>asterids</taxon>
        <taxon>lamiids</taxon>
        <taxon>Solanales</taxon>
        <taxon>Solanaceae</taxon>
        <taxon>Solanoideae</taxon>
        <taxon>Capsiceae</taxon>
        <taxon>Capsicum</taxon>
    </lineage>
</organism>
<dbReference type="GO" id="GO:0006006">
    <property type="term" value="P:glucose metabolic process"/>
    <property type="evidence" value="ECO:0007669"/>
    <property type="project" value="InterPro"/>
</dbReference>
<dbReference type="PANTHER" id="PTHR23429:SF4">
    <property type="entry name" value="INACTIVE GLUCOSE-6-PHOSPHATE 1-DEHYDROGENASE 4, CHLOROPLASTIC"/>
    <property type="match status" value="1"/>
</dbReference>
<reference evidence="4 5" key="1">
    <citation type="journal article" date="2014" name="Nat. Genet.">
        <title>Genome sequence of the hot pepper provides insights into the evolution of pungency in Capsicum species.</title>
        <authorList>
            <person name="Kim S."/>
            <person name="Park M."/>
            <person name="Yeom S.I."/>
            <person name="Kim Y.M."/>
            <person name="Lee J.M."/>
            <person name="Lee H.A."/>
            <person name="Seo E."/>
            <person name="Choi J."/>
            <person name="Cheong K."/>
            <person name="Kim K.T."/>
            <person name="Jung K."/>
            <person name="Lee G.W."/>
            <person name="Oh S.K."/>
            <person name="Bae C."/>
            <person name="Kim S.B."/>
            <person name="Lee H.Y."/>
            <person name="Kim S.Y."/>
            <person name="Kim M.S."/>
            <person name="Kang B.C."/>
            <person name="Jo Y.D."/>
            <person name="Yang H.B."/>
            <person name="Jeong H.J."/>
            <person name="Kang W.H."/>
            <person name="Kwon J.K."/>
            <person name="Shin C."/>
            <person name="Lim J.Y."/>
            <person name="Park J.H."/>
            <person name="Huh J.H."/>
            <person name="Kim J.S."/>
            <person name="Kim B.D."/>
            <person name="Cohen O."/>
            <person name="Paran I."/>
            <person name="Suh M.C."/>
            <person name="Lee S.B."/>
            <person name="Kim Y.K."/>
            <person name="Shin Y."/>
            <person name="Noh S.J."/>
            <person name="Park J."/>
            <person name="Seo Y.S."/>
            <person name="Kwon S.Y."/>
            <person name="Kim H.A."/>
            <person name="Park J.M."/>
            <person name="Kim H.J."/>
            <person name="Choi S.B."/>
            <person name="Bosland P.W."/>
            <person name="Reeves G."/>
            <person name="Jo S.H."/>
            <person name="Lee B.W."/>
            <person name="Cho H.T."/>
            <person name="Choi H.S."/>
            <person name="Lee M.S."/>
            <person name="Yu Y."/>
            <person name="Do Choi Y."/>
            <person name="Park B.S."/>
            <person name="van Deynze A."/>
            <person name="Ashrafi H."/>
            <person name="Hill T."/>
            <person name="Kim W.T."/>
            <person name="Pai H.S."/>
            <person name="Ahn H.K."/>
            <person name="Yeam I."/>
            <person name="Giovannoni J.J."/>
            <person name="Rose J.K."/>
            <person name="Sorensen I."/>
            <person name="Lee S.J."/>
            <person name="Kim R.W."/>
            <person name="Choi I.Y."/>
            <person name="Choi B.S."/>
            <person name="Lim J.S."/>
            <person name="Lee Y.H."/>
            <person name="Choi D."/>
        </authorList>
    </citation>
    <scope>NUCLEOTIDE SEQUENCE [LARGE SCALE GENOMIC DNA]</scope>
    <source>
        <strain evidence="5">cv. CM334</strain>
    </source>
</reference>
<dbReference type="Gramene" id="PHT83363">
    <property type="protein sequence ID" value="PHT83363"/>
    <property type="gene ID" value="T459_11806"/>
</dbReference>
<dbReference type="AlphaFoldDB" id="A0A2G2ZN11"/>
<keyword evidence="5" id="KW-1185">Reference proteome</keyword>
<protein>
    <recommendedName>
        <fullName evidence="3">Glucose-6-phosphate dehydrogenase C-terminal domain-containing protein</fullName>
    </recommendedName>
</protein>
<evidence type="ECO:0000313" key="5">
    <source>
        <dbReference type="Proteomes" id="UP000222542"/>
    </source>
</evidence>
<keyword evidence="2" id="KW-0119">Carbohydrate metabolism</keyword>
<dbReference type="InterPro" id="IPR001282">
    <property type="entry name" value="G6P_DH"/>
</dbReference>
<dbReference type="PANTHER" id="PTHR23429">
    <property type="entry name" value="GLUCOSE-6-PHOSPHATE 1-DEHYDROGENASE G6PD"/>
    <property type="match status" value="1"/>
</dbReference>
<gene>
    <name evidence="4" type="ORF">T459_11806</name>
</gene>
<proteinExistence type="predicted"/>
<feature type="domain" description="Glucose-6-phosphate dehydrogenase C-terminal" evidence="3">
    <location>
        <begin position="58"/>
        <end position="119"/>
    </location>
</feature>
<evidence type="ECO:0000256" key="2">
    <source>
        <dbReference type="ARBA" id="ARBA00023277"/>
    </source>
</evidence>
<comment type="caution">
    <text evidence="4">The sequence shown here is derived from an EMBL/GenBank/DDBJ whole genome shotgun (WGS) entry which is preliminary data.</text>
</comment>
<accession>A0A2G2ZN11</accession>
<dbReference type="EMBL" id="AYRZ02000004">
    <property type="protein sequence ID" value="PHT83363.1"/>
    <property type="molecule type" value="Genomic_DNA"/>
</dbReference>
<dbReference type="InterPro" id="IPR022675">
    <property type="entry name" value="G6P_DH_C"/>
</dbReference>
<dbReference type="Proteomes" id="UP000222542">
    <property type="component" value="Unassembled WGS sequence"/>
</dbReference>
<evidence type="ECO:0000259" key="3">
    <source>
        <dbReference type="Pfam" id="PF02781"/>
    </source>
</evidence>
<dbReference type="Gene3D" id="3.30.360.10">
    <property type="entry name" value="Dihydrodipicolinate Reductase, domain 2"/>
    <property type="match status" value="1"/>
</dbReference>
<name>A0A2G2ZN11_CAPAN</name>
<dbReference type="Pfam" id="PF02781">
    <property type="entry name" value="G6PD_C"/>
    <property type="match status" value="1"/>
</dbReference>
<keyword evidence="1" id="KW-0521">NADP</keyword>
<dbReference type="GO" id="GO:0050661">
    <property type="term" value="F:NADP binding"/>
    <property type="evidence" value="ECO:0007669"/>
    <property type="project" value="InterPro"/>
</dbReference>
<evidence type="ECO:0000313" key="4">
    <source>
        <dbReference type="EMBL" id="PHT83363.1"/>
    </source>
</evidence>